<dbReference type="Gene3D" id="3.40.50.720">
    <property type="entry name" value="NAD(P)-binding Rossmann-like Domain"/>
    <property type="match status" value="2"/>
</dbReference>
<evidence type="ECO:0000313" key="6">
    <source>
        <dbReference type="Proteomes" id="UP000619293"/>
    </source>
</evidence>
<evidence type="ECO:0000256" key="1">
    <source>
        <dbReference type="SAM" id="MobiDB-lite"/>
    </source>
</evidence>
<protein>
    <recommendedName>
        <fullName evidence="7">Trk K+ transport system NAD-binding subunit</fullName>
    </recommendedName>
</protein>
<dbReference type="InterPro" id="IPR036291">
    <property type="entry name" value="NAD(P)-bd_dom_sf"/>
</dbReference>
<evidence type="ECO:0000259" key="3">
    <source>
        <dbReference type="PROSITE" id="PS51201"/>
    </source>
</evidence>
<dbReference type="SUPFAM" id="SSF116726">
    <property type="entry name" value="TrkA C-terminal domain-like"/>
    <property type="match status" value="1"/>
</dbReference>
<evidence type="ECO:0000313" key="5">
    <source>
        <dbReference type="EMBL" id="GIF92042.1"/>
    </source>
</evidence>
<dbReference type="InterPro" id="IPR003148">
    <property type="entry name" value="RCK_N"/>
</dbReference>
<keyword evidence="2" id="KW-0472">Membrane</keyword>
<organism evidence="5 6">
    <name type="scientific">Catellatospora chokoriensis</name>
    <dbReference type="NCBI Taxonomy" id="310353"/>
    <lineage>
        <taxon>Bacteria</taxon>
        <taxon>Bacillati</taxon>
        <taxon>Actinomycetota</taxon>
        <taxon>Actinomycetes</taxon>
        <taxon>Micromonosporales</taxon>
        <taxon>Micromonosporaceae</taxon>
        <taxon>Catellatospora</taxon>
    </lineage>
</organism>
<dbReference type="AlphaFoldDB" id="A0A8J3JVU6"/>
<dbReference type="InterPro" id="IPR006037">
    <property type="entry name" value="RCK_C"/>
</dbReference>
<reference evidence="5 6" key="1">
    <citation type="submission" date="2021-01" db="EMBL/GenBank/DDBJ databases">
        <title>Whole genome shotgun sequence of Catellatospora chokoriensis NBRC 107358.</title>
        <authorList>
            <person name="Komaki H."/>
            <person name="Tamura T."/>
        </authorList>
    </citation>
    <scope>NUCLEOTIDE SEQUENCE [LARGE SCALE GENOMIC DNA]</scope>
    <source>
        <strain evidence="5 6">NBRC 107358</strain>
    </source>
</reference>
<evidence type="ECO:0000256" key="2">
    <source>
        <dbReference type="SAM" id="Phobius"/>
    </source>
</evidence>
<keyword evidence="2" id="KW-1133">Transmembrane helix</keyword>
<feature type="domain" description="RCK N-terminal" evidence="3">
    <location>
        <begin position="352"/>
        <end position="473"/>
    </location>
</feature>
<sequence length="594" mass="63394">MLTPSSVVANLRRARNNHFVINGSDGLAYRLAEQLTTRYGVDVVVLMTADQRRDARDFGELPRVRVVVVERVDERALVKADVATAIGLALTVQDDVGNIHVALQARDLVPGLRLVVRMYNSHLGRGIEELLGNARVLSDAEIASPALVALALDEVNAVPLPVGGRTLVVARRTDVAPDDVVCGLVDTTTGGTAPDLLPADPGRADLVLAEARVSSGVADSVADTVNTVARTVRRNARRWRLPAVVDTAKTLISRQFRIAVVVVLLILVGAGFAFARTRPEVASFWDGVYVTLVNALGGPQLEADIPGWQQVLQLLVALAGLALVPLITAMVVEGAVNARLAVAQGRLRLPEEGHVVLVGLGNVGTRVLRLLYDRDVPLVAIDVKEEARGVPLARELGVPLIIGDASRESTLRSAHVQNCRALMTLASNDVINLEAALHGRNLQPKLRVLVRLFDGDLAARVRKTFSIRFTRSVSYLAAPAFAEALMEREVIGTISVERRVLLVAEVVVGTGSVLAGQRVAVADTAGAVRVIALAEFGEPRPLWRPAPNRVLQARDRITVVASRDGLSRLMRQAAGNGADDDADPVEQGADASAP</sequence>
<accession>A0A8J3JVU6</accession>
<dbReference type="GO" id="GO:0006813">
    <property type="term" value="P:potassium ion transport"/>
    <property type="evidence" value="ECO:0007669"/>
    <property type="project" value="InterPro"/>
</dbReference>
<dbReference type="PANTHER" id="PTHR43833:SF11">
    <property type="entry name" value="VOLTAGE-GATED POTASSIUM CHANNEL KCH"/>
    <property type="match status" value="1"/>
</dbReference>
<dbReference type="InterPro" id="IPR050721">
    <property type="entry name" value="Trk_Ktr_HKT_K-transport"/>
</dbReference>
<feature type="region of interest" description="Disordered" evidence="1">
    <location>
        <begin position="571"/>
        <end position="594"/>
    </location>
</feature>
<comment type="caution">
    <text evidence="5">The sequence shown here is derived from an EMBL/GenBank/DDBJ whole genome shotgun (WGS) entry which is preliminary data.</text>
</comment>
<dbReference type="GO" id="GO:0008324">
    <property type="term" value="F:monoatomic cation transmembrane transporter activity"/>
    <property type="evidence" value="ECO:0007669"/>
    <property type="project" value="InterPro"/>
</dbReference>
<proteinExistence type="predicted"/>
<name>A0A8J3JVU6_9ACTN</name>
<dbReference type="PANTHER" id="PTHR43833">
    <property type="entry name" value="POTASSIUM CHANNEL PROTEIN 2-RELATED-RELATED"/>
    <property type="match status" value="1"/>
</dbReference>
<feature type="transmembrane region" description="Helical" evidence="2">
    <location>
        <begin position="256"/>
        <end position="275"/>
    </location>
</feature>
<dbReference type="PROSITE" id="PS51201">
    <property type="entry name" value="RCK_N"/>
    <property type="match status" value="1"/>
</dbReference>
<evidence type="ECO:0000259" key="4">
    <source>
        <dbReference type="PROSITE" id="PS51202"/>
    </source>
</evidence>
<dbReference type="PROSITE" id="PS51202">
    <property type="entry name" value="RCK_C"/>
    <property type="match status" value="1"/>
</dbReference>
<dbReference type="Proteomes" id="UP000619293">
    <property type="component" value="Unassembled WGS sequence"/>
</dbReference>
<feature type="domain" description="RCK C-terminal" evidence="4">
    <location>
        <begin position="491"/>
        <end position="575"/>
    </location>
</feature>
<dbReference type="Gene3D" id="3.30.70.1450">
    <property type="entry name" value="Regulator of K+ conductance, C-terminal domain"/>
    <property type="match status" value="1"/>
</dbReference>
<dbReference type="RefSeq" id="WP_191843937.1">
    <property type="nucleotide sequence ID" value="NZ_BAAALB010000029.1"/>
</dbReference>
<feature type="transmembrane region" description="Helical" evidence="2">
    <location>
        <begin position="311"/>
        <end position="332"/>
    </location>
</feature>
<gene>
    <name evidence="5" type="ORF">Cch02nite_54860</name>
</gene>
<keyword evidence="2" id="KW-0812">Transmembrane</keyword>
<dbReference type="Pfam" id="PF02254">
    <property type="entry name" value="TrkA_N"/>
    <property type="match status" value="2"/>
</dbReference>
<evidence type="ECO:0008006" key="7">
    <source>
        <dbReference type="Google" id="ProtNLM"/>
    </source>
</evidence>
<dbReference type="InterPro" id="IPR036721">
    <property type="entry name" value="RCK_C_sf"/>
</dbReference>
<dbReference type="SUPFAM" id="SSF51735">
    <property type="entry name" value="NAD(P)-binding Rossmann-fold domains"/>
    <property type="match status" value="2"/>
</dbReference>
<keyword evidence="6" id="KW-1185">Reference proteome</keyword>
<dbReference type="EMBL" id="BONG01000040">
    <property type="protein sequence ID" value="GIF92042.1"/>
    <property type="molecule type" value="Genomic_DNA"/>
</dbReference>